<dbReference type="Gene3D" id="3.30.1490.480">
    <property type="entry name" value="Endolytic murein transglycosylase"/>
    <property type="match status" value="1"/>
</dbReference>
<dbReference type="AlphaFoldDB" id="A0A024P6E4"/>
<keyword evidence="2" id="KW-1185">Reference proteome</keyword>
<comment type="caution">
    <text evidence="1">The sequence shown here is derived from an EMBL/GenBank/DDBJ whole genome shotgun (WGS) entry which is preliminary data.</text>
</comment>
<evidence type="ECO:0000313" key="2">
    <source>
        <dbReference type="Proteomes" id="UP000028868"/>
    </source>
</evidence>
<reference evidence="1 2" key="2">
    <citation type="submission" date="2014-05" db="EMBL/GenBank/DDBJ databases">
        <title>Draft genome sequence of Halobacillus karajensis HK-03.</title>
        <authorList>
            <person name="Khelaifia S."/>
            <person name="Croce O."/>
            <person name="Lagier J.C."/>
            <person name="Raoult D."/>
        </authorList>
    </citation>
    <scope>NUCLEOTIDE SEQUENCE [LARGE SCALE GENOMIC DNA]</scope>
    <source>
        <strain evidence="1 2">HD-03</strain>
    </source>
</reference>
<reference evidence="2" key="1">
    <citation type="submission" date="2014-03" db="EMBL/GenBank/DDBJ databases">
        <authorList>
            <person name="Urmite Genomes U."/>
        </authorList>
    </citation>
    <scope>NUCLEOTIDE SEQUENCE [LARGE SCALE GENOMIC DNA]</scope>
    <source>
        <strain evidence="2">HD-03</strain>
    </source>
</reference>
<dbReference type="EMBL" id="CCDI010000003">
    <property type="protein sequence ID" value="CDQ24353.1"/>
    <property type="molecule type" value="Genomic_DNA"/>
</dbReference>
<dbReference type="RefSeq" id="WP_035509119.1">
    <property type="nucleotide sequence ID" value="NZ_CCDH010000001.1"/>
</dbReference>
<organism evidence="1 2">
    <name type="scientific">Halobacillus karajensis</name>
    <dbReference type="NCBI Taxonomy" id="195088"/>
    <lineage>
        <taxon>Bacteria</taxon>
        <taxon>Bacillati</taxon>
        <taxon>Bacillota</taxon>
        <taxon>Bacilli</taxon>
        <taxon>Bacillales</taxon>
        <taxon>Bacillaceae</taxon>
        <taxon>Halobacillus</taxon>
    </lineage>
</organism>
<dbReference type="Proteomes" id="UP000028868">
    <property type="component" value="Unassembled WGS sequence"/>
</dbReference>
<protein>
    <submittedName>
        <fullName evidence="1">YceG-like family protein</fullName>
    </submittedName>
</protein>
<name>A0A024P6E4_9BACI</name>
<dbReference type="OrthoDB" id="2691730at2"/>
<accession>A0A024P6E4</accession>
<sequence length="148" mass="16810">MKPWIRSYALGLFTAALVFAITYWNTGAPGPEVVEKKYEVEEMITHLEQEGYRAVTNEEWNAVQSSSRERENIEPTVNPTTTFSLDIIPGTTTDTISKKLVRANIIENADEFKAFMEKNDYSRYIQIGQTTLHSGMSHEEIAETITSK</sequence>
<proteinExistence type="predicted"/>
<gene>
    <name evidence="1" type="ORF">BN983_02627</name>
</gene>
<evidence type="ECO:0000313" key="1">
    <source>
        <dbReference type="EMBL" id="CDQ24353.1"/>
    </source>
</evidence>